<dbReference type="EMBL" id="CM046120">
    <property type="protein sequence ID" value="KAI8437571.1"/>
    <property type="molecule type" value="Genomic_DNA"/>
</dbReference>
<gene>
    <name evidence="1" type="ORF">MSG28_011860</name>
</gene>
<evidence type="ECO:0000313" key="1">
    <source>
        <dbReference type="EMBL" id="KAI8437571.1"/>
    </source>
</evidence>
<accession>A0ACC0KN40</accession>
<protein>
    <submittedName>
        <fullName evidence="1">Uncharacterized protein</fullName>
    </submittedName>
</protein>
<reference evidence="1 2" key="1">
    <citation type="journal article" date="2022" name="Genome Biol. Evol.">
        <title>The Spruce Budworm Genome: Reconstructing the Evolutionary History of Antifreeze Proteins.</title>
        <authorList>
            <person name="Beliveau C."/>
            <person name="Gagne P."/>
            <person name="Picq S."/>
            <person name="Vernygora O."/>
            <person name="Keeling C.I."/>
            <person name="Pinkney K."/>
            <person name="Doucet D."/>
            <person name="Wen F."/>
            <person name="Johnston J.S."/>
            <person name="Maaroufi H."/>
            <person name="Boyle B."/>
            <person name="Laroche J."/>
            <person name="Dewar K."/>
            <person name="Juretic N."/>
            <person name="Blackburn G."/>
            <person name="Nisole A."/>
            <person name="Brunet B."/>
            <person name="Brandao M."/>
            <person name="Lumley L."/>
            <person name="Duan J."/>
            <person name="Quan G."/>
            <person name="Lucarotti C.J."/>
            <person name="Roe A.D."/>
            <person name="Sperling F.A.H."/>
            <person name="Levesque R.C."/>
            <person name="Cusson M."/>
        </authorList>
    </citation>
    <scope>NUCLEOTIDE SEQUENCE [LARGE SCALE GENOMIC DNA]</scope>
    <source>
        <strain evidence="1">Glfc:IPQL:Cfum</strain>
    </source>
</reference>
<proteinExistence type="predicted"/>
<keyword evidence="2" id="KW-1185">Reference proteome</keyword>
<comment type="caution">
    <text evidence="1">The sequence shown here is derived from an EMBL/GenBank/DDBJ whole genome shotgun (WGS) entry which is preliminary data.</text>
</comment>
<dbReference type="Proteomes" id="UP001064048">
    <property type="component" value="Chromosome 20"/>
</dbReference>
<organism evidence="1 2">
    <name type="scientific">Choristoneura fumiferana</name>
    <name type="common">Spruce budworm moth</name>
    <name type="synonym">Archips fumiferana</name>
    <dbReference type="NCBI Taxonomy" id="7141"/>
    <lineage>
        <taxon>Eukaryota</taxon>
        <taxon>Metazoa</taxon>
        <taxon>Ecdysozoa</taxon>
        <taxon>Arthropoda</taxon>
        <taxon>Hexapoda</taxon>
        <taxon>Insecta</taxon>
        <taxon>Pterygota</taxon>
        <taxon>Neoptera</taxon>
        <taxon>Endopterygota</taxon>
        <taxon>Lepidoptera</taxon>
        <taxon>Glossata</taxon>
        <taxon>Ditrysia</taxon>
        <taxon>Tortricoidea</taxon>
        <taxon>Tortricidae</taxon>
        <taxon>Tortricinae</taxon>
        <taxon>Choristoneura</taxon>
    </lineage>
</organism>
<evidence type="ECO:0000313" key="2">
    <source>
        <dbReference type="Proteomes" id="UP001064048"/>
    </source>
</evidence>
<sequence length="372" mass="41579">MYGATYLLLVIYLNMPKSIVSVAKRDRDLTNDYKISMVSSEEHPGSPALFAHAESPVWDPHSQSLFFVDALDQNVHRLDYVSGKIHSKHIGKRLDLHLNYMLLIYFTFRRLTLPKSYGQVNVVSLVAGTSRLLVAVRAALYLLDWGVNGDAALRLLTSLDEGLPDNVINEGKPDAEGRFWVGTKGPQSGDDVVPDKATLYSLDQSSLTHPAVQMKPITISNGIAWSPNNSVMYYIDSPTQKIEAFDYDLLRGEISDRRTIIDISEYGYEEAIPDGMVIDAQGHLWVALMFGGTILHVDPDKRSIVYAYKLPVTRTTSVCWGGPNLDELFVTTSRERLNPKDEPLGGAIFTIRNTGHRGLPPYEFRLDNADTY</sequence>
<name>A0ACC0KN40_CHOFU</name>